<dbReference type="Proteomes" id="UP000184287">
    <property type="component" value="Unassembled WGS sequence"/>
</dbReference>
<sequence length="338" mass="38884">MKHEIERAIDLCIEALNNRNGEASQTVEGDGVKVLETIHKIAQTPYQGRGLGIGDFGYQSYRSSWEDIYKRFEGKKNISYSLDWKTAVLWLYDSANYSEAKILTSAQKIVNDDIIFNHIMKHIMTNLVLKNEIAEAERLIPDFKKTKIFKESDNHDQGYLIILKHYALKGDPVGFFKYFKQSKPAVNKSELNELKDLLVQFFAASNGIEESIALCQHKNLGNKYYFSALVAFSGQGKYQELKVFFDKYPELKQPEIETELAILAAAYLEAKKNGFDIDDDFEVLFERAKGVNRKLRWGDLKLQDAIFLDLGLASSNDLERQKRCRKAIKDNRLKKELL</sequence>
<protein>
    <submittedName>
        <fullName evidence="1">Uncharacterized protein</fullName>
    </submittedName>
</protein>
<dbReference type="RefSeq" id="WP_073227011.1">
    <property type="nucleotide sequence ID" value="NZ_FQUQ01000001.1"/>
</dbReference>
<gene>
    <name evidence="1" type="ORF">SAMN04488522_101524</name>
</gene>
<dbReference type="STRING" id="288992.SAMN04488522_101524"/>
<dbReference type="OrthoDB" id="1427094at2"/>
<evidence type="ECO:0000313" key="2">
    <source>
        <dbReference type="Proteomes" id="UP000184287"/>
    </source>
</evidence>
<proteinExistence type="predicted"/>
<keyword evidence="2" id="KW-1185">Reference proteome</keyword>
<reference evidence="2" key="1">
    <citation type="submission" date="2016-11" db="EMBL/GenBank/DDBJ databases">
        <authorList>
            <person name="Varghese N."/>
            <person name="Submissions S."/>
        </authorList>
    </citation>
    <scope>NUCLEOTIDE SEQUENCE [LARGE SCALE GENOMIC DNA]</scope>
    <source>
        <strain evidence="2">DSM 16990</strain>
    </source>
</reference>
<dbReference type="AlphaFoldDB" id="A0A1M4UEF6"/>
<organism evidence="1 2">
    <name type="scientific">Pedobacter caeni</name>
    <dbReference type="NCBI Taxonomy" id="288992"/>
    <lineage>
        <taxon>Bacteria</taxon>
        <taxon>Pseudomonadati</taxon>
        <taxon>Bacteroidota</taxon>
        <taxon>Sphingobacteriia</taxon>
        <taxon>Sphingobacteriales</taxon>
        <taxon>Sphingobacteriaceae</taxon>
        <taxon>Pedobacter</taxon>
    </lineage>
</organism>
<accession>A0A1M4UEF6</accession>
<name>A0A1M4UEF6_9SPHI</name>
<evidence type="ECO:0000313" key="1">
    <source>
        <dbReference type="EMBL" id="SHE54977.1"/>
    </source>
</evidence>
<dbReference type="EMBL" id="FQUQ01000001">
    <property type="protein sequence ID" value="SHE54977.1"/>
    <property type="molecule type" value="Genomic_DNA"/>
</dbReference>